<evidence type="ECO:0000256" key="4">
    <source>
        <dbReference type="ARBA" id="ARBA00022692"/>
    </source>
</evidence>
<comment type="subcellular location">
    <subcellularLocation>
        <location evidence="1">Membrane</location>
        <topology evidence="1">Multi-pass membrane protein</topology>
    </subcellularLocation>
</comment>
<feature type="transmembrane region" description="Helical" evidence="9">
    <location>
        <begin position="501"/>
        <end position="523"/>
    </location>
</feature>
<dbReference type="InterPro" id="IPR043926">
    <property type="entry name" value="ABCG_dom"/>
</dbReference>
<evidence type="ECO:0000256" key="2">
    <source>
        <dbReference type="ARBA" id="ARBA00005814"/>
    </source>
</evidence>
<dbReference type="AlphaFoldDB" id="A0A2S7Y251"/>
<dbReference type="Pfam" id="PF19055">
    <property type="entry name" value="ABC2_membrane_7"/>
    <property type="match status" value="1"/>
</dbReference>
<sequence length="622" mass="69664">MKAYHRFTMDVEQGLPAEELLANNTVHSVSWRDVTVTVRERKTRQPKVLLHRVEGSVQAGECCALIGPSGSGKTTLLKVLARRPNHAVSVQGSVLVNGRALSQTNFRRISAFVEQREVLTGGLSVAESLLTNLRLAKSTPKKEAMRRIDTLLQSFGLVEQKNAVIATPIHQGISDGQKRRVMIARQLVASPKVLFLDEPTTGLDSAASFEVVRCLQTLARRQRLIIICSIHQPSAATFNLFQKLLVLSAGKPHYFGAVEEVAEYYQKLGVDIPIAMNIPEFVLGLINTDFAQDRAVANRRLDELQSSWANSAAAKELHEAVLRAECATEPLVIEASHRPSLYQRAWILIVRNLIKSYRDPMAYGIRLLFSISFALLTGTVWLHLDHSQESIQALLSELCFIPCFISLSAIIYAPAFIEDHDQFVLDFRNGLYRPTEFLVANFVVSIPYTLLLSFLFAIVCYWLSNLSSTSVAFWTWYLWIFLTSFAAEALIVFVVSVFPNFMFSIALASFLNSLWLCTQGFLIPYTELNSFYKYAFHYCNYLAYSFQGLMHSQLVGAVYDCGQGCHCIYGSAVADQCHISGEAILDLYGYKEGGRFGRDIGIVIAITVGYRLISWVILRVKH</sequence>
<gene>
    <name evidence="11" type="ORF">BB8028_0002g02660</name>
</gene>
<feature type="transmembrane region" description="Helical" evidence="9">
    <location>
        <begin position="394"/>
        <end position="417"/>
    </location>
</feature>
<evidence type="ECO:0000256" key="1">
    <source>
        <dbReference type="ARBA" id="ARBA00004141"/>
    </source>
</evidence>
<feature type="domain" description="ABC transporter" evidence="10">
    <location>
        <begin position="29"/>
        <end position="274"/>
    </location>
</feature>
<name>A0A2S7Y251_BEABA</name>
<evidence type="ECO:0000256" key="8">
    <source>
        <dbReference type="ARBA" id="ARBA00023136"/>
    </source>
</evidence>
<keyword evidence="6" id="KW-0067">ATP-binding</keyword>
<evidence type="ECO:0000256" key="6">
    <source>
        <dbReference type="ARBA" id="ARBA00022840"/>
    </source>
</evidence>
<dbReference type="PROSITE" id="PS50893">
    <property type="entry name" value="ABC_TRANSPORTER_2"/>
    <property type="match status" value="1"/>
</dbReference>
<feature type="transmembrane region" description="Helical" evidence="9">
    <location>
        <begin position="437"/>
        <end position="464"/>
    </location>
</feature>
<dbReference type="InterPro" id="IPR003593">
    <property type="entry name" value="AAA+_ATPase"/>
</dbReference>
<feature type="transmembrane region" description="Helical" evidence="9">
    <location>
        <begin position="600"/>
        <end position="618"/>
    </location>
</feature>
<dbReference type="SUPFAM" id="SSF52540">
    <property type="entry name" value="P-loop containing nucleoside triphosphate hydrolases"/>
    <property type="match status" value="1"/>
</dbReference>
<accession>A0A2S7Y251</accession>
<dbReference type="InterPro" id="IPR003439">
    <property type="entry name" value="ABC_transporter-like_ATP-bd"/>
</dbReference>
<organism evidence="11 12">
    <name type="scientific">Beauveria bassiana</name>
    <name type="common">White muscardine disease fungus</name>
    <name type="synonym">Tritirachium shiotae</name>
    <dbReference type="NCBI Taxonomy" id="176275"/>
    <lineage>
        <taxon>Eukaryota</taxon>
        <taxon>Fungi</taxon>
        <taxon>Dikarya</taxon>
        <taxon>Ascomycota</taxon>
        <taxon>Pezizomycotina</taxon>
        <taxon>Sordariomycetes</taxon>
        <taxon>Hypocreomycetidae</taxon>
        <taxon>Hypocreales</taxon>
        <taxon>Cordycipitaceae</taxon>
        <taxon>Beauveria</taxon>
    </lineage>
</organism>
<evidence type="ECO:0000313" key="12">
    <source>
        <dbReference type="Proteomes" id="UP000237441"/>
    </source>
</evidence>
<evidence type="ECO:0000313" key="11">
    <source>
        <dbReference type="EMBL" id="PQK09942.1"/>
    </source>
</evidence>
<evidence type="ECO:0000256" key="3">
    <source>
        <dbReference type="ARBA" id="ARBA00022448"/>
    </source>
</evidence>
<feature type="transmembrane region" description="Helical" evidence="9">
    <location>
        <begin position="476"/>
        <end position="495"/>
    </location>
</feature>
<reference evidence="11 12" key="1">
    <citation type="submission" date="2016-07" db="EMBL/GenBank/DDBJ databases">
        <title>Comparative genomics of the entomopathogenic fungus Beauveria bassiana.</title>
        <authorList>
            <person name="Valero Jimenez C.A."/>
            <person name="Zwaan B.J."/>
            <person name="Van Kan J.A."/>
            <person name="Takken W."/>
            <person name="Debets A.J."/>
            <person name="Schoustra S.E."/>
            <person name="Koenraadt C.J."/>
        </authorList>
    </citation>
    <scope>NUCLEOTIDE SEQUENCE [LARGE SCALE GENOMIC DNA]</scope>
    <source>
        <strain evidence="11 12">ARSEF 8028</strain>
    </source>
</reference>
<dbReference type="OrthoDB" id="66620at2759"/>
<feature type="transmembrane region" description="Helical" evidence="9">
    <location>
        <begin position="361"/>
        <end position="382"/>
    </location>
</feature>
<comment type="similarity">
    <text evidence="2">Belongs to the ABC transporter superfamily. ABCG family. Eye pigment precursor importer (TC 3.A.1.204) subfamily.</text>
</comment>
<dbReference type="Gene3D" id="3.40.50.300">
    <property type="entry name" value="P-loop containing nucleotide triphosphate hydrolases"/>
    <property type="match status" value="1"/>
</dbReference>
<keyword evidence="8 9" id="KW-0472">Membrane</keyword>
<keyword evidence="3" id="KW-0813">Transport</keyword>
<evidence type="ECO:0000256" key="7">
    <source>
        <dbReference type="ARBA" id="ARBA00022989"/>
    </source>
</evidence>
<dbReference type="Proteomes" id="UP000237441">
    <property type="component" value="Unassembled WGS sequence"/>
</dbReference>
<dbReference type="InterPro" id="IPR013525">
    <property type="entry name" value="ABC2_TM"/>
</dbReference>
<evidence type="ECO:0000256" key="5">
    <source>
        <dbReference type="ARBA" id="ARBA00022741"/>
    </source>
</evidence>
<keyword evidence="7 9" id="KW-1133">Transmembrane helix</keyword>
<evidence type="ECO:0000256" key="9">
    <source>
        <dbReference type="SAM" id="Phobius"/>
    </source>
</evidence>
<dbReference type="SMART" id="SM00382">
    <property type="entry name" value="AAA"/>
    <property type="match status" value="1"/>
</dbReference>
<dbReference type="EMBL" id="JRHA01000002">
    <property type="protein sequence ID" value="PQK09942.1"/>
    <property type="molecule type" value="Genomic_DNA"/>
</dbReference>
<protein>
    <recommendedName>
        <fullName evidence="10">ABC transporter domain-containing protein</fullName>
    </recommendedName>
</protein>
<keyword evidence="4 9" id="KW-0812">Transmembrane</keyword>
<dbReference type="InterPro" id="IPR052215">
    <property type="entry name" value="Plant_ABCG"/>
</dbReference>
<proteinExistence type="inferred from homology"/>
<dbReference type="Pfam" id="PF00005">
    <property type="entry name" value="ABC_tran"/>
    <property type="match status" value="1"/>
</dbReference>
<evidence type="ECO:0000259" key="10">
    <source>
        <dbReference type="PROSITE" id="PS50893"/>
    </source>
</evidence>
<dbReference type="GO" id="GO:0016887">
    <property type="term" value="F:ATP hydrolysis activity"/>
    <property type="evidence" value="ECO:0007669"/>
    <property type="project" value="InterPro"/>
</dbReference>
<dbReference type="PANTHER" id="PTHR48042:SF11">
    <property type="entry name" value="ABC TRANSPORTER G FAMILY MEMBER 11"/>
    <property type="match status" value="1"/>
</dbReference>
<keyword evidence="5" id="KW-0547">Nucleotide-binding</keyword>
<dbReference type="GO" id="GO:0140359">
    <property type="term" value="F:ABC-type transporter activity"/>
    <property type="evidence" value="ECO:0007669"/>
    <property type="project" value="InterPro"/>
</dbReference>
<comment type="caution">
    <text evidence="11">The sequence shown here is derived from an EMBL/GenBank/DDBJ whole genome shotgun (WGS) entry which is preliminary data.</text>
</comment>
<dbReference type="InterPro" id="IPR027417">
    <property type="entry name" value="P-loop_NTPase"/>
</dbReference>
<dbReference type="Pfam" id="PF01061">
    <property type="entry name" value="ABC2_membrane"/>
    <property type="match status" value="1"/>
</dbReference>
<dbReference type="GO" id="GO:0016020">
    <property type="term" value="C:membrane"/>
    <property type="evidence" value="ECO:0007669"/>
    <property type="project" value="UniProtKB-SubCell"/>
</dbReference>
<dbReference type="GO" id="GO:0005524">
    <property type="term" value="F:ATP binding"/>
    <property type="evidence" value="ECO:0007669"/>
    <property type="project" value="UniProtKB-KW"/>
</dbReference>
<dbReference type="PANTHER" id="PTHR48042">
    <property type="entry name" value="ABC TRANSPORTER G FAMILY MEMBER 11"/>
    <property type="match status" value="1"/>
</dbReference>